<organism evidence="4 5">
    <name type="scientific">Mycolicibacterium bacteremicum</name>
    <name type="common">Mycobacterium bacteremicum</name>
    <dbReference type="NCBI Taxonomy" id="564198"/>
    <lineage>
        <taxon>Bacteria</taxon>
        <taxon>Bacillati</taxon>
        <taxon>Actinomycetota</taxon>
        <taxon>Actinomycetes</taxon>
        <taxon>Mycobacteriales</taxon>
        <taxon>Mycobacteriaceae</taxon>
        <taxon>Mycolicibacterium</taxon>
    </lineage>
</organism>
<dbReference type="InterPro" id="IPR016181">
    <property type="entry name" value="Acyl_CoA_acyltransferase"/>
</dbReference>
<evidence type="ECO:0000313" key="5">
    <source>
        <dbReference type="Proteomes" id="UP000192366"/>
    </source>
</evidence>
<dbReference type="GO" id="GO:0016747">
    <property type="term" value="F:acyltransferase activity, transferring groups other than amino-acyl groups"/>
    <property type="evidence" value="ECO:0007669"/>
    <property type="project" value="InterPro"/>
</dbReference>
<feature type="domain" description="N-acetyltransferase" evidence="3">
    <location>
        <begin position="168"/>
        <end position="322"/>
    </location>
</feature>
<name>A0A1W9Z2G2_MYCBA</name>
<dbReference type="PANTHER" id="PTHR43877:SF1">
    <property type="entry name" value="ACETYLTRANSFERASE"/>
    <property type="match status" value="1"/>
</dbReference>
<dbReference type="InterPro" id="IPR000182">
    <property type="entry name" value="GNAT_dom"/>
</dbReference>
<dbReference type="Pfam" id="PF00583">
    <property type="entry name" value="Acetyltransf_1"/>
    <property type="match status" value="1"/>
</dbReference>
<dbReference type="PROSITE" id="PS51186">
    <property type="entry name" value="GNAT"/>
    <property type="match status" value="1"/>
</dbReference>
<keyword evidence="5" id="KW-1185">Reference proteome</keyword>
<dbReference type="InterPro" id="IPR050832">
    <property type="entry name" value="Bact_Acetyltransf"/>
</dbReference>
<dbReference type="AlphaFoldDB" id="A0A1W9Z2G2"/>
<gene>
    <name evidence="4" type="ORF">BST17_05350</name>
</gene>
<dbReference type="PANTHER" id="PTHR43877">
    <property type="entry name" value="AMINOALKYLPHOSPHONATE N-ACETYLTRANSFERASE-RELATED-RELATED"/>
    <property type="match status" value="1"/>
</dbReference>
<protein>
    <submittedName>
        <fullName evidence="4">GNAT family N-acetyltransferase</fullName>
    </submittedName>
</protein>
<dbReference type="STRING" id="564198.BST17_05350"/>
<evidence type="ECO:0000313" key="4">
    <source>
        <dbReference type="EMBL" id="ORA06379.1"/>
    </source>
</evidence>
<dbReference type="RefSeq" id="WP_234807538.1">
    <property type="nucleotide sequence ID" value="NZ_JACKVM010000009.1"/>
</dbReference>
<keyword evidence="2" id="KW-0012">Acyltransferase</keyword>
<proteinExistence type="predicted"/>
<dbReference type="EMBL" id="MVHJ01000003">
    <property type="protein sequence ID" value="ORA06379.1"/>
    <property type="molecule type" value="Genomic_DNA"/>
</dbReference>
<evidence type="ECO:0000256" key="2">
    <source>
        <dbReference type="ARBA" id="ARBA00023315"/>
    </source>
</evidence>
<evidence type="ECO:0000259" key="3">
    <source>
        <dbReference type="PROSITE" id="PS51186"/>
    </source>
</evidence>
<evidence type="ECO:0000256" key="1">
    <source>
        <dbReference type="ARBA" id="ARBA00022679"/>
    </source>
</evidence>
<keyword evidence="1 4" id="KW-0808">Transferase</keyword>
<dbReference type="Proteomes" id="UP000192366">
    <property type="component" value="Unassembled WGS sequence"/>
</dbReference>
<comment type="caution">
    <text evidence="4">The sequence shown here is derived from an EMBL/GenBank/DDBJ whole genome shotgun (WGS) entry which is preliminary data.</text>
</comment>
<dbReference type="CDD" id="cd04301">
    <property type="entry name" value="NAT_SF"/>
    <property type="match status" value="1"/>
</dbReference>
<dbReference type="Gene3D" id="3.40.630.30">
    <property type="match status" value="1"/>
</dbReference>
<accession>A0A1W9Z2G2</accession>
<dbReference type="SUPFAM" id="SSF55729">
    <property type="entry name" value="Acyl-CoA N-acyltransferases (Nat)"/>
    <property type="match status" value="1"/>
</dbReference>
<sequence>MTIVTDAWTVHPATTLDHPQIADFLATTTGIAGRKFAADSRDVAEQLDGAFPHGVRVVRDESGLVRGYAVLHTPHGSEPEIIADFVFDPATPDVVLDGVVSDTVDRFAAEAVGIPGAYLRTFIGADQQAAIDVLVRRGARQEGQFIRTRKELGNEDAERLSAASITGLTLLSWPEVIERGLGEQVRQLQFDTFREHFGNMSKTPEVFAHHIRSRSFTPDFSNAAVTDDGRVVGYVLGSTYSHLTGGIEERSAHTDYIGVRADQRKRGIAEYLLGKVWLAALRRGLHLASLGTDIHNRSNAHVLYERLGYQAVEHQFAYRIDA</sequence>
<reference evidence="4 5" key="1">
    <citation type="submission" date="2017-02" db="EMBL/GenBank/DDBJ databases">
        <title>The new phylogeny of genus Mycobacterium.</title>
        <authorList>
            <person name="Tortoli E."/>
            <person name="Trovato A."/>
            <person name="Cirillo D.M."/>
        </authorList>
    </citation>
    <scope>NUCLEOTIDE SEQUENCE [LARGE SCALE GENOMIC DNA]</scope>
    <source>
        <strain evidence="4 5">DSM 45578</strain>
    </source>
</reference>